<gene>
    <name evidence="1" type="ORF">Taro_003257</name>
</gene>
<comment type="caution">
    <text evidence="1">The sequence shown here is derived from an EMBL/GenBank/DDBJ whole genome shotgun (WGS) entry which is preliminary data.</text>
</comment>
<keyword evidence="2" id="KW-1185">Reference proteome</keyword>
<proteinExistence type="predicted"/>
<evidence type="ECO:0000313" key="2">
    <source>
        <dbReference type="Proteomes" id="UP000652761"/>
    </source>
</evidence>
<dbReference type="AlphaFoldDB" id="A0A843TRB4"/>
<accession>A0A843TRB4</accession>
<reference evidence="1" key="1">
    <citation type="submission" date="2017-07" db="EMBL/GenBank/DDBJ databases">
        <title>Taro Niue Genome Assembly and Annotation.</title>
        <authorList>
            <person name="Atibalentja N."/>
            <person name="Keating K."/>
            <person name="Fields C.J."/>
        </authorList>
    </citation>
    <scope>NUCLEOTIDE SEQUENCE</scope>
    <source>
        <strain evidence="1">Niue_2</strain>
        <tissue evidence="1">Leaf</tissue>
    </source>
</reference>
<name>A0A843TRB4_COLES</name>
<sequence length="253" mass="27672">MQLQNPLARVALTHPLLALMAQNLPQSFQILLQLPMARQWLPLLQQEAQTVVGDVELSQECKPFLLLGGEEHSSIAPDGAGSSRNSHGFEREKYNSLKASSKLSESDLLHEEKDESDVTFSSRLAMNARLASSSSPPLELDSLSESLLLSQAAAMAFFFMRCNLLDSSASSSSLLFKLSWLYEPSFDVSSSALRALGRVLELVGVVRRSSWWLRSCGTTTRSSSSSPVRLLQPAQTVHLKLAKGADPVNATDR</sequence>
<dbReference type="Proteomes" id="UP000652761">
    <property type="component" value="Unassembled WGS sequence"/>
</dbReference>
<dbReference type="EMBL" id="NMUH01000083">
    <property type="protein sequence ID" value="MQL70949.1"/>
    <property type="molecule type" value="Genomic_DNA"/>
</dbReference>
<protein>
    <submittedName>
        <fullName evidence="1">Uncharacterized protein</fullName>
    </submittedName>
</protein>
<evidence type="ECO:0000313" key="1">
    <source>
        <dbReference type="EMBL" id="MQL70949.1"/>
    </source>
</evidence>
<organism evidence="1 2">
    <name type="scientific">Colocasia esculenta</name>
    <name type="common">Wild taro</name>
    <name type="synonym">Arum esculentum</name>
    <dbReference type="NCBI Taxonomy" id="4460"/>
    <lineage>
        <taxon>Eukaryota</taxon>
        <taxon>Viridiplantae</taxon>
        <taxon>Streptophyta</taxon>
        <taxon>Embryophyta</taxon>
        <taxon>Tracheophyta</taxon>
        <taxon>Spermatophyta</taxon>
        <taxon>Magnoliopsida</taxon>
        <taxon>Liliopsida</taxon>
        <taxon>Araceae</taxon>
        <taxon>Aroideae</taxon>
        <taxon>Colocasieae</taxon>
        <taxon>Colocasia</taxon>
    </lineage>
</organism>